<gene>
    <name evidence="13" type="ORF">Q9L58_003289</name>
</gene>
<dbReference type="Pfam" id="PF10487">
    <property type="entry name" value="Nup188_N"/>
    <property type="match status" value="1"/>
</dbReference>
<evidence type="ECO:0000256" key="9">
    <source>
        <dbReference type="ARBA" id="ARBA00040174"/>
    </source>
</evidence>
<keyword evidence="4" id="KW-0653">Protein transport</keyword>
<dbReference type="PANTHER" id="PTHR31431">
    <property type="entry name" value="NUCLEOPORIN NUP188 HOMOLOG"/>
    <property type="match status" value="1"/>
</dbReference>
<evidence type="ECO:0000259" key="11">
    <source>
        <dbReference type="Pfam" id="PF18378"/>
    </source>
</evidence>
<evidence type="ECO:0000256" key="3">
    <source>
        <dbReference type="ARBA" id="ARBA00022816"/>
    </source>
</evidence>
<accession>A0ABR3GP66</accession>
<dbReference type="Pfam" id="PF21093">
    <property type="entry name" value="Nup188_N-subdom_III"/>
    <property type="match status" value="1"/>
</dbReference>
<feature type="domain" description="Nucleoporin Nup188 N-terminal subdomain III" evidence="12">
    <location>
        <begin position="709"/>
        <end position="1167"/>
    </location>
</feature>
<evidence type="ECO:0000313" key="14">
    <source>
        <dbReference type="Proteomes" id="UP001447188"/>
    </source>
</evidence>
<keyword evidence="14" id="KW-1185">Reference proteome</keyword>
<organism evidence="13 14">
    <name type="scientific">Discina gigas</name>
    <dbReference type="NCBI Taxonomy" id="1032678"/>
    <lineage>
        <taxon>Eukaryota</taxon>
        <taxon>Fungi</taxon>
        <taxon>Dikarya</taxon>
        <taxon>Ascomycota</taxon>
        <taxon>Pezizomycotina</taxon>
        <taxon>Pezizomycetes</taxon>
        <taxon>Pezizales</taxon>
        <taxon>Discinaceae</taxon>
        <taxon>Discina</taxon>
    </lineage>
</organism>
<evidence type="ECO:0000256" key="5">
    <source>
        <dbReference type="ARBA" id="ARBA00023010"/>
    </source>
</evidence>
<evidence type="ECO:0000256" key="7">
    <source>
        <dbReference type="ARBA" id="ARBA00023242"/>
    </source>
</evidence>
<dbReference type="Pfam" id="PF18378">
    <property type="entry name" value="Nup188_C"/>
    <property type="match status" value="1"/>
</dbReference>
<evidence type="ECO:0000313" key="13">
    <source>
        <dbReference type="EMBL" id="KAL0637729.1"/>
    </source>
</evidence>
<evidence type="ECO:0000256" key="2">
    <source>
        <dbReference type="ARBA" id="ARBA00022448"/>
    </source>
</evidence>
<dbReference type="EMBL" id="JBBBZM010000031">
    <property type="protein sequence ID" value="KAL0637729.1"/>
    <property type="molecule type" value="Genomic_DNA"/>
</dbReference>
<evidence type="ECO:0000256" key="8">
    <source>
        <dbReference type="ARBA" id="ARBA00038387"/>
    </source>
</evidence>
<keyword evidence="5" id="KW-0811">Translocation</keyword>
<comment type="similarity">
    <text evidence="8">Belongs to the Nup188 family.</text>
</comment>
<keyword evidence="7" id="KW-0539">Nucleus</keyword>
<feature type="domain" description="Nuclear pore protein Nup188 C-terminal" evidence="11">
    <location>
        <begin position="1470"/>
        <end position="1798"/>
    </location>
</feature>
<keyword evidence="3" id="KW-0509">mRNA transport</keyword>
<dbReference type="InterPro" id="IPR048883">
    <property type="entry name" value="Nup188_N-subdom_III"/>
</dbReference>
<name>A0ABR3GP66_9PEZI</name>
<evidence type="ECO:0000256" key="1">
    <source>
        <dbReference type="ARBA" id="ARBA00004567"/>
    </source>
</evidence>
<dbReference type="Proteomes" id="UP001447188">
    <property type="component" value="Unassembled WGS sequence"/>
</dbReference>
<protein>
    <recommendedName>
        <fullName evidence="9">Nucleoporin NUP188</fullName>
    </recommendedName>
</protein>
<dbReference type="InterPro" id="IPR041634">
    <property type="entry name" value="Nup188_C"/>
</dbReference>
<sequence length="1814" mass="199280">MARISTDLDFLNDALKNRTRLPSWKSTFSRLISPSPSSAATVSSLTAFLTSPTSIDSLASCYNPFPPPSAASRADFEKRTATINFTAADQPNNNGTESGDVLPGIAELKNAALELSKSLDIDEVDALRIVVLEYQTRPTANLIASDASSGQGAQDNFEMELSLKASDLVSESEQKENTFLSRVSVYMSERRYIIKVAAFLVRAAIRADRRDNIWREVGRRFAVEGIVEKGGLAGKVVDAISQRWNQGTSNGEGLPSWVKSRMEGSAHPLAYKWEQQTLWEIIHLLQLLFVILYKSLEESSASLVIKWFNLMRDTSFLSSRDYVPFPEAFEIINLFKYAVPLTSIVSVTLLQHPKVEKHMQQEFARTFSNESSATPPVVGPAAGAARRAQPAVSDASFYIESPTAIKAVTDCFHDTLDVPGMAIPGFGWALILLEIINFVRSSQEVDDADPFAPAGGRMERRPTVELYDNVLVSLFDGSPEKETKGLAIATMREALESIVLMIEPSGVAGEAFNGTKFWIESEEDGGRMKNVLASLIRKALPDLNITGEVLGTVLLTHELQYKDLTEYQKFLEDEAERQGEDPSGWSGSACARFANQGSTLRFLRRAKNRFPYEPILFLKLVRGIATESVFVCDYLTSMDTYTQMLPHGFGDYDVDDGDSDVAKIQLTNDLLVFAPRDGGVFEDEYAPRGGIIIPAGTFGEITSTGGRPVVAWKHQYNAFPLFGRVLEYALIGDGTDSGPRQVMAGELGTGETVTEIVGLLTMLIASGTSLSANGSGGLDIARILEEASDNVGRSRDVVSIIFDLLEAGLQATAQSTNTQKSTEFIVAALQFVDALIRILPGRVWPFIARSTILERHGRGGAFVNILSAVEVVRGDYEFTINCLNLFEHLVEEAVRSSVVNMGGSKSLILASIASNTTTRSGVSMAVQSDILTSWTRVTVDVFESYRGWKYVNREQKLDIGQRIARIFSTILVKVYGVDDSTNVGSKVTSVLAPSAEHLVKVFLSENANELPMEPIIGAITDGLITPETSLHLRSLNGWINHVEAVVRFSEICVRVRGYLDLPPSQLEKQLYQGAASLAKLYATHDRYRLSVLELFESMVVASGTAQNEPPSLLGHLGAECANHFATVLRGLDKPFDDELLESRIWGFVSAVVSNKQQGLSILLLRGETLWKGGLSTRDKQPKKSLLSVALDSLSKINNLSAGKALAMLEAVTLSQNFWSLAMEDLGKHPKFIRALTSHVESLTIEFLPADSKEIITEKANKVAVTACVAQLLAMYLHSRQSSTRGNFVKDLIPKLRFYFEKAVRINGYRASLHGHLQKNFEEKWPSLTLMKLKKTRLRRREYGRQYFYDMELAGKVLEFDPSWGGRVDGYASEVEQANLNLSLVDSQVVLLRAWKLLAVELCDFVSTSRELEQPLVEVVESCLTANIETGLPSPIFKTIVCERAEFAFVILRRLQQAIPGANVASQFDRILELAWNAIVNSAPDFRQALATGDATYYRSLLRILYIALHSNAAKAKQSTKMAYMILDILDLVVTKGFRDLATAAHAYPGTTNPEDIALVTAILQAALKLNGIEVIYGGLSSHIGDNGTIRAATTLFSWAEQLGGDGDPVYGELSALFLLQLSSVSVIAEQLAVEGILELLINSSLSTKIRQGVSPTSEPRLYAIWNRGLLPIALNLLTHIGPRIAREVVAFLQYFGPQLENTITSWQSYGVVTLSSVNEATTIVMLMTILGRMGIRVGAEASGQGLKFDKAALMESVDYLLSHRNFLKTLIVPTNVEEEEMMKKGDAEENELIEKVAGGMAMLQGLLAEDEAEE</sequence>
<keyword evidence="6" id="KW-0906">Nuclear pore complex</keyword>
<dbReference type="Gene3D" id="1.25.10.70">
    <property type="match status" value="1"/>
</dbReference>
<proteinExistence type="inferred from homology"/>
<feature type="domain" description="Nucleoporin Nup188 N-terminal" evidence="10">
    <location>
        <begin position="109"/>
        <end position="349"/>
    </location>
</feature>
<reference evidence="13 14" key="1">
    <citation type="submission" date="2024-02" db="EMBL/GenBank/DDBJ databases">
        <title>Discinaceae phylogenomics.</title>
        <authorList>
            <person name="Dirks A.C."/>
            <person name="James T.Y."/>
        </authorList>
    </citation>
    <scope>NUCLEOTIDE SEQUENCE [LARGE SCALE GENOMIC DNA]</scope>
    <source>
        <strain evidence="13 14">ACD0624</strain>
    </source>
</reference>
<dbReference type="InterPro" id="IPR018864">
    <property type="entry name" value="Nucleoporin_Nup188_N"/>
</dbReference>
<evidence type="ECO:0000259" key="12">
    <source>
        <dbReference type="Pfam" id="PF21093"/>
    </source>
</evidence>
<keyword evidence="2" id="KW-0813">Transport</keyword>
<evidence type="ECO:0000256" key="4">
    <source>
        <dbReference type="ARBA" id="ARBA00022927"/>
    </source>
</evidence>
<dbReference type="InterPro" id="IPR044840">
    <property type="entry name" value="Nup188"/>
</dbReference>
<dbReference type="PANTHER" id="PTHR31431:SF1">
    <property type="entry name" value="NUCLEOPORIN NUP188"/>
    <property type="match status" value="1"/>
</dbReference>
<evidence type="ECO:0000259" key="10">
    <source>
        <dbReference type="Pfam" id="PF10487"/>
    </source>
</evidence>
<evidence type="ECO:0000256" key="6">
    <source>
        <dbReference type="ARBA" id="ARBA00023132"/>
    </source>
</evidence>
<comment type="subcellular location">
    <subcellularLocation>
        <location evidence="1">Nucleus</location>
        <location evidence="1">Nuclear pore complex</location>
    </subcellularLocation>
</comment>
<comment type="caution">
    <text evidence="13">The sequence shown here is derived from an EMBL/GenBank/DDBJ whole genome shotgun (WGS) entry which is preliminary data.</text>
</comment>